<dbReference type="AlphaFoldDB" id="A0A699GM38"/>
<proteinExistence type="predicted"/>
<protein>
    <submittedName>
        <fullName evidence="1">Retrovirus-related Pol polyprotein from transposon TNT 1-94</fullName>
    </submittedName>
</protein>
<name>A0A699GM38_TANCI</name>
<organism evidence="1">
    <name type="scientific">Tanacetum cinerariifolium</name>
    <name type="common">Dalmatian daisy</name>
    <name type="synonym">Chrysanthemum cinerariifolium</name>
    <dbReference type="NCBI Taxonomy" id="118510"/>
    <lineage>
        <taxon>Eukaryota</taxon>
        <taxon>Viridiplantae</taxon>
        <taxon>Streptophyta</taxon>
        <taxon>Embryophyta</taxon>
        <taxon>Tracheophyta</taxon>
        <taxon>Spermatophyta</taxon>
        <taxon>Magnoliopsida</taxon>
        <taxon>eudicotyledons</taxon>
        <taxon>Gunneridae</taxon>
        <taxon>Pentapetalae</taxon>
        <taxon>asterids</taxon>
        <taxon>campanulids</taxon>
        <taxon>Asterales</taxon>
        <taxon>Asteraceae</taxon>
        <taxon>Asteroideae</taxon>
        <taxon>Anthemideae</taxon>
        <taxon>Anthemidinae</taxon>
        <taxon>Tanacetum</taxon>
    </lineage>
</organism>
<reference evidence="1" key="1">
    <citation type="journal article" date="2019" name="Sci. Rep.">
        <title>Draft genome of Tanacetum cinerariifolium, the natural source of mosquito coil.</title>
        <authorList>
            <person name="Yamashiro T."/>
            <person name="Shiraishi A."/>
            <person name="Satake H."/>
            <person name="Nakayama K."/>
        </authorList>
    </citation>
    <scope>NUCLEOTIDE SEQUENCE</scope>
</reference>
<evidence type="ECO:0000313" key="1">
    <source>
        <dbReference type="EMBL" id="GEU29758.1"/>
    </source>
</evidence>
<sequence length="711" mass="80994">MSALLDDQVNSVINCLIAKSTWDDLILFHEVPFDVKESRVMYLKLYNTFKFKEDSPNDKEVTRSSHEYLNDLEEEYQARDLLARSKSSFQHKPELRPTKDIEAKYNKVKAKLALLSSSTSSSKVVTVKNKGLITKAYAWDEEELSSDDNEMVEVKVHMELAKENNAISKEGLRNDEWVKISMKKHVNTEILKKNKNLRTELKEITAITKTWLNSSNKVNQCISEQTPSQKNRILRVDQLTEDPFSSRKKDLLFVKSSADDTKVSIPGVERPWLSKAEGFILPNHDTATDYDSADESLVFSTPHPPLKKLDGVEPVSRPKTIKSILKLKSTFKAKNLKRVITNDHPQLPPRVTKAFQPSKVNSALAGKLKSVKIKNDPPLDIVMKELNDLKLQIIKNQSSYSRNNQPQQVPQNALQNKYKTQFKRSCDLCGLNNHLSENCYKVLFCKKCERTDQKTCDHAEYISTINMSQHLKSLGRSSSRSKYPRPSKHFFPPCIHCGFSDHLSNDCVNYPICDICGSYDHDIHGHNRIISLRRGIKPKNPKHVMKSYETCSSTVHTTSNHNDIEWFRRDLRLSIEGGFLNKTNHSEGPKVVFGDDSTCTTEGYISIKCNGIVFTKVAFVNGLKYNLISISELCDAKYIVQFDEKKGTIFNSNKEAVMIAPRVRDVYVLDMTSSAPESCFFAKVLASLFSEAGVIYVNWISLEHFIECRGR</sequence>
<dbReference type="EMBL" id="BKCJ010000096">
    <property type="protein sequence ID" value="GEU29758.1"/>
    <property type="molecule type" value="Genomic_DNA"/>
</dbReference>
<comment type="caution">
    <text evidence="1">The sequence shown here is derived from an EMBL/GenBank/DDBJ whole genome shotgun (WGS) entry which is preliminary data.</text>
</comment>
<gene>
    <name evidence="1" type="ORF">Tci_001736</name>
</gene>
<accession>A0A699GM38</accession>